<keyword evidence="2" id="KW-1185">Reference proteome</keyword>
<evidence type="ECO:0000313" key="2">
    <source>
        <dbReference type="Proteomes" id="UP000234789"/>
    </source>
</evidence>
<organism evidence="1 2">
    <name type="scientific">Paenibacillus pasadenensis</name>
    <dbReference type="NCBI Taxonomy" id="217090"/>
    <lineage>
        <taxon>Bacteria</taxon>
        <taxon>Bacillati</taxon>
        <taxon>Bacillota</taxon>
        <taxon>Bacilli</taxon>
        <taxon>Bacillales</taxon>
        <taxon>Paenibacillaceae</taxon>
        <taxon>Paenibacillus</taxon>
    </lineage>
</organism>
<protein>
    <submittedName>
        <fullName evidence="1">Uncharacterized protein</fullName>
    </submittedName>
</protein>
<dbReference type="AlphaFoldDB" id="A0A2N5NDU5"/>
<reference evidence="1 2" key="1">
    <citation type="submission" date="2017-05" db="EMBL/GenBank/DDBJ databases">
        <title>Functional genome analysis of Paenibacillus pasadenensis strain R16: insights on endophytic life style and antifungal activity.</title>
        <authorList>
            <person name="Passera A."/>
            <person name="Marcolungo L."/>
            <person name="Casati P."/>
            <person name="Brasca M."/>
            <person name="Quaglino F."/>
            <person name="Delledonne M."/>
        </authorList>
    </citation>
    <scope>NUCLEOTIDE SEQUENCE [LARGE SCALE GENOMIC DNA]</scope>
    <source>
        <strain evidence="1 2">R16</strain>
    </source>
</reference>
<dbReference type="Proteomes" id="UP000234789">
    <property type="component" value="Unassembled WGS sequence"/>
</dbReference>
<gene>
    <name evidence="1" type="ORF">B8V81_0602</name>
</gene>
<dbReference type="EMBL" id="NFEZ01000001">
    <property type="protein sequence ID" value="PLT48470.1"/>
    <property type="molecule type" value="Genomic_DNA"/>
</dbReference>
<proteinExistence type="predicted"/>
<evidence type="ECO:0000313" key="1">
    <source>
        <dbReference type="EMBL" id="PLT48470.1"/>
    </source>
</evidence>
<comment type="caution">
    <text evidence="1">The sequence shown here is derived from an EMBL/GenBank/DDBJ whole genome shotgun (WGS) entry which is preliminary data.</text>
</comment>
<accession>A0A2N5NDU5</accession>
<sequence>MPPAAMSKARASARRTMRIVKMKEKTAFWKGNPVFLSNSHKRKKDRM</sequence>
<name>A0A2N5NDU5_9BACL</name>